<organism evidence="2">
    <name type="scientific">freshwater metagenome</name>
    <dbReference type="NCBI Taxonomy" id="449393"/>
    <lineage>
        <taxon>unclassified sequences</taxon>
        <taxon>metagenomes</taxon>
        <taxon>ecological metagenomes</taxon>
    </lineage>
</organism>
<protein>
    <submittedName>
        <fullName evidence="2">Unannotated protein</fullName>
    </submittedName>
</protein>
<name>A0A6J6UFJ8_9ZZZZ</name>
<dbReference type="InterPro" id="IPR050678">
    <property type="entry name" value="DNA_Partitioning_ATPase"/>
</dbReference>
<accession>A0A6J6UFJ8</accession>
<dbReference type="AlphaFoldDB" id="A0A6J6UFJ8"/>
<evidence type="ECO:0000259" key="1">
    <source>
        <dbReference type="Pfam" id="PF13614"/>
    </source>
</evidence>
<dbReference type="PANTHER" id="PTHR13696">
    <property type="entry name" value="P-LOOP CONTAINING NUCLEOSIDE TRIPHOSPHATE HYDROLASE"/>
    <property type="match status" value="1"/>
</dbReference>
<dbReference type="InterPro" id="IPR025669">
    <property type="entry name" value="AAA_dom"/>
</dbReference>
<feature type="domain" description="AAA" evidence="1">
    <location>
        <begin position="6"/>
        <end position="183"/>
    </location>
</feature>
<dbReference type="Gene3D" id="3.40.50.300">
    <property type="entry name" value="P-loop containing nucleotide triphosphate hydrolases"/>
    <property type="match status" value="1"/>
</dbReference>
<sequence>MNELSRVIVFATGKGGTGKTSCAANVAGLAAQAGMKVLLIDLDSQGNLEFDLGYVDKGDEGKHLVSTLLTDGVLEPVLKNVRPNLDVIPGGGKLDELEDLVLGRERRGEDGSILLANALKPLAPDYDLIIIDTPPSKRSALVMLALAAARWIVIPTKSDRASIKGLSVLADQVVRIREVNPTIDVLGAILFGMGSAATVRRRFAADDVRSVLGDSALLFESIIRHAEAAAGDAREKGKLIHELAEVVHNAEPWYVALKAGRRPERPAGSSLALCDDYVLFADELIKRIGAAEEAEGADLEAVTA</sequence>
<dbReference type="EMBL" id="CAEZYQ010000021">
    <property type="protein sequence ID" value="CAB4758580.1"/>
    <property type="molecule type" value="Genomic_DNA"/>
</dbReference>
<dbReference type="CDD" id="cd02042">
    <property type="entry name" value="ParAB_family"/>
    <property type="match status" value="1"/>
</dbReference>
<evidence type="ECO:0000313" key="2">
    <source>
        <dbReference type="EMBL" id="CAB4758580.1"/>
    </source>
</evidence>
<reference evidence="2" key="1">
    <citation type="submission" date="2020-05" db="EMBL/GenBank/DDBJ databases">
        <authorList>
            <person name="Chiriac C."/>
            <person name="Salcher M."/>
            <person name="Ghai R."/>
            <person name="Kavagutti S V."/>
        </authorList>
    </citation>
    <scope>NUCLEOTIDE SEQUENCE</scope>
</reference>
<dbReference type="PANTHER" id="PTHR13696:SF99">
    <property type="entry name" value="COBYRINIC ACID AC-DIAMIDE SYNTHASE"/>
    <property type="match status" value="1"/>
</dbReference>
<proteinExistence type="predicted"/>
<dbReference type="SUPFAM" id="SSF52540">
    <property type="entry name" value="P-loop containing nucleoside triphosphate hydrolases"/>
    <property type="match status" value="1"/>
</dbReference>
<gene>
    <name evidence="2" type="ORF">UFOPK2761_02477</name>
</gene>
<dbReference type="Pfam" id="PF13614">
    <property type="entry name" value="AAA_31"/>
    <property type="match status" value="1"/>
</dbReference>
<dbReference type="InterPro" id="IPR027417">
    <property type="entry name" value="P-loop_NTPase"/>
</dbReference>